<dbReference type="SUPFAM" id="SSF54999">
    <property type="entry name" value="Ribosomal protein S10"/>
    <property type="match status" value="1"/>
</dbReference>
<keyword evidence="3" id="KW-0732">Signal</keyword>
<feature type="chain" id="PRO_5032774961" evidence="3">
    <location>
        <begin position="23"/>
        <end position="199"/>
    </location>
</feature>
<keyword evidence="6" id="KW-1185">Reference proteome</keyword>
<evidence type="ECO:0000256" key="2">
    <source>
        <dbReference type="ARBA" id="ARBA00023274"/>
    </source>
</evidence>
<evidence type="ECO:0000256" key="1">
    <source>
        <dbReference type="ARBA" id="ARBA00022980"/>
    </source>
</evidence>
<dbReference type="PANTHER" id="PTHR13473:SF0">
    <property type="entry name" value="LARGE RIBOSOMAL SUBUNIT PROTEIN ML48"/>
    <property type="match status" value="1"/>
</dbReference>
<evidence type="ECO:0000259" key="4">
    <source>
        <dbReference type="SMART" id="SM01403"/>
    </source>
</evidence>
<dbReference type="GO" id="GO:0005761">
    <property type="term" value="C:mitochondrial ribosome"/>
    <property type="evidence" value="ECO:0007669"/>
    <property type="project" value="InterPro"/>
</dbReference>
<protein>
    <submittedName>
        <fullName evidence="5">Large subunit ribosomal protein L48</fullName>
    </submittedName>
</protein>
<dbReference type="SMART" id="SM01403">
    <property type="entry name" value="Ribosomal_S10"/>
    <property type="match status" value="1"/>
</dbReference>
<keyword evidence="1 5" id="KW-0689">Ribosomal protein</keyword>
<dbReference type="OrthoDB" id="5984298at2759"/>
<organism evidence="5 6">
    <name type="scientific">Mytilus galloprovincialis</name>
    <name type="common">Mediterranean mussel</name>
    <dbReference type="NCBI Taxonomy" id="29158"/>
    <lineage>
        <taxon>Eukaryota</taxon>
        <taxon>Metazoa</taxon>
        <taxon>Spiralia</taxon>
        <taxon>Lophotrochozoa</taxon>
        <taxon>Mollusca</taxon>
        <taxon>Bivalvia</taxon>
        <taxon>Autobranchia</taxon>
        <taxon>Pteriomorphia</taxon>
        <taxon>Mytilida</taxon>
        <taxon>Mytiloidea</taxon>
        <taxon>Mytilidae</taxon>
        <taxon>Mytilinae</taxon>
        <taxon>Mytilus</taxon>
    </lineage>
</organism>
<sequence length="199" mass="22920">MTYSFVFSCLLQVFSILQKTSRHTVCPKCSKFLQRCNYRVTSLSSGKWEPDGLNQPPEIPEYDELNIQIKGYDFPVLESYTTYVKKLANTLGIETNSYPVPGKASKVELFYPESEKVEHTYNLTKYERVIQIENVPSTLLPIFIDAMKLNAAPGIEVTIKKPDLVEEDDLYIPDEEMLAMRARVVELEERRQDLKKGKI</sequence>
<dbReference type="AlphaFoldDB" id="A0A8B6BZX3"/>
<evidence type="ECO:0000313" key="6">
    <source>
        <dbReference type="Proteomes" id="UP000596742"/>
    </source>
</evidence>
<feature type="signal peptide" evidence="3">
    <location>
        <begin position="1"/>
        <end position="22"/>
    </location>
</feature>
<evidence type="ECO:0000256" key="3">
    <source>
        <dbReference type="SAM" id="SignalP"/>
    </source>
</evidence>
<keyword evidence="2" id="KW-0687">Ribonucleoprotein</keyword>
<name>A0A8B6BZX3_MYTGA</name>
<feature type="domain" description="Small ribosomal subunit protein uS10" evidence="4">
    <location>
        <begin position="66"/>
        <end position="160"/>
    </location>
</feature>
<accession>A0A8B6BZX3</accession>
<dbReference type="PANTHER" id="PTHR13473">
    <property type="entry name" value="MITOCHONDRIAL RIBOSOMAL PROTEIN L48"/>
    <property type="match status" value="1"/>
</dbReference>
<gene>
    <name evidence="5" type="ORF">MGAL_10B024611</name>
</gene>
<dbReference type="Pfam" id="PF00338">
    <property type="entry name" value="Ribosomal_S10"/>
    <property type="match status" value="1"/>
</dbReference>
<dbReference type="GO" id="GO:1990904">
    <property type="term" value="C:ribonucleoprotein complex"/>
    <property type="evidence" value="ECO:0007669"/>
    <property type="project" value="UniProtKB-KW"/>
</dbReference>
<dbReference type="EMBL" id="UYJE01000996">
    <property type="protein sequence ID" value="VDH98299.1"/>
    <property type="molecule type" value="Genomic_DNA"/>
</dbReference>
<evidence type="ECO:0000313" key="5">
    <source>
        <dbReference type="EMBL" id="VDH98299.1"/>
    </source>
</evidence>
<dbReference type="Proteomes" id="UP000596742">
    <property type="component" value="Unassembled WGS sequence"/>
</dbReference>
<dbReference type="Gene3D" id="3.30.70.600">
    <property type="entry name" value="Ribosomal protein S10 domain"/>
    <property type="match status" value="1"/>
</dbReference>
<dbReference type="InterPro" id="IPR036838">
    <property type="entry name" value="Ribosomal_uS10_dom_sf"/>
</dbReference>
<dbReference type="InterPro" id="IPR027486">
    <property type="entry name" value="Ribosomal_uS10_dom"/>
</dbReference>
<comment type="caution">
    <text evidence="5">The sequence shown here is derived from an EMBL/GenBank/DDBJ whole genome shotgun (WGS) entry which is preliminary data.</text>
</comment>
<dbReference type="InterPro" id="IPR027487">
    <property type="entry name" value="Ribosomal_mL48"/>
</dbReference>
<proteinExistence type="predicted"/>
<reference evidence="5" key="1">
    <citation type="submission" date="2018-11" db="EMBL/GenBank/DDBJ databases">
        <authorList>
            <person name="Alioto T."/>
            <person name="Alioto T."/>
        </authorList>
    </citation>
    <scope>NUCLEOTIDE SEQUENCE</scope>
</reference>